<accession>A0A1I5UXG2</accession>
<evidence type="ECO:0000313" key="2">
    <source>
        <dbReference type="Proteomes" id="UP000199586"/>
    </source>
</evidence>
<sequence>MPFSAATSVAAALVLPFAQPLSDSELADTVTTVLPSVQRYAAVQLYYQSGRLPTAEMVDCWWAYTGSELIGDSARPTLTVPTRLDGLHFDGSAVSIDLRIDVATSTPG</sequence>
<reference evidence="1 2" key="1">
    <citation type="submission" date="2016-10" db="EMBL/GenBank/DDBJ databases">
        <authorList>
            <person name="de Groot N.N."/>
        </authorList>
    </citation>
    <scope>NUCLEOTIDE SEQUENCE [LARGE SCALE GENOMIC DNA]</scope>
    <source>
        <strain evidence="1 2">CGMCC 1.9113</strain>
    </source>
</reference>
<gene>
    <name evidence="1" type="ORF">SAMN04488241_1193</name>
</gene>
<evidence type="ECO:0000313" key="1">
    <source>
        <dbReference type="EMBL" id="SFP99737.1"/>
    </source>
</evidence>
<dbReference type="Proteomes" id="UP000199586">
    <property type="component" value="Unassembled WGS sequence"/>
</dbReference>
<dbReference type="AlphaFoldDB" id="A0A1I5UXG2"/>
<organism evidence="1 2">
    <name type="scientific">Sphingomonas rubra</name>
    <dbReference type="NCBI Taxonomy" id="634430"/>
    <lineage>
        <taxon>Bacteria</taxon>
        <taxon>Pseudomonadati</taxon>
        <taxon>Pseudomonadota</taxon>
        <taxon>Alphaproteobacteria</taxon>
        <taxon>Sphingomonadales</taxon>
        <taxon>Sphingomonadaceae</taxon>
        <taxon>Sphingomonas</taxon>
    </lineage>
</organism>
<dbReference type="EMBL" id="FOXP01000019">
    <property type="protein sequence ID" value="SFP99737.1"/>
    <property type="molecule type" value="Genomic_DNA"/>
</dbReference>
<keyword evidence="2" id="KW-1185">Reference proteome</keyword>
<name>A0A1I5UXG2_9SPHN</name>
<protein>
    <submittedName>
        <fullName evidence="1">Uncharacterized protein</fullName>
    </submittedName>
</protein>
<proteinExistence type="predicted"/>